<dbReference type="EMBL" id="FBVY01000006">
    <property type="protein sequence ID" value="CUW88410.1"/>
    <property type="molecule type" value="Genomic_DNA"/>
</dbReference>
<organism evidence="1 2">
    <name type="scientific">Agrobacterium genomosp. 2 str. CFBP 5494</name>
    <dbReference type="NCBI Taxonomy" id="1183436"/>
    <lineage>
        <taxon>Bacteria</taxon>
        <taxon>Pseudomonadati</taxon>
        <taxon>Pseudomonadota</taxon>
        <taxon>Alphaproteobacteria</taxon>
        <taxon>Hyphomicrobiales</taxon>
        <taxon>Rhizobiaceae</taxon>
        <taxon>Rhizobium/Agrobacterium group</taxon>
        <taxon>Agrobacterium</taxon>
        <taxon>Agrobacterium tumefaciens complex</taxon>
    </lineage>
</organism>
<evidence type="ECO:0000313" key="1">
    <source>
        <dbReference type="EMBL" id="CUW88410.1"/>
    </source>
</evidence>
<dbReference type="Pfam" id="PF14337">
    <property type="entry name" value="Abi_alpha"/>
    <property type="match status" value="1"/>
</dbReference>
<proteinExistence type="predicted"/>
<gene>
    <name evidence="1" type="ORF">AGR2A_Cc140052</name>
</gene>
<dbReference type="InterPro" id="IPR025506">
    <property type="entry name" value="Abi_alpha"/>
</dbReference>
<evidence type="ECO:0000313" key="2">
    <source>
        <dbReference type="Proteomes" id="UP000191933"/>
    </source>
</evidence>
<dbReference type="Proteomes" id="UP000191933">
    <property type="component" value="Unassembled WGS sequence"/>
</dbReference>
<keyword evidence="2" id="KW-1185">Reference proteome</keyword>
<dbReference type="RefSeq" id="WP_072494476.1">
    <property type="nucleotide sequence ID" value="NZ_LT009718.1"/>
</dbReference>
<reference evidence="1 2" key="1">
    <citation type="submission" date="2016-01" db="EMBL/GenBank/DDBJ databases">
        <authorList>
            <person name="Regsiter A."/>
            <person name="william w."/>
        </authorList>
    </citation>
    <scope>NUCLEOTIDE SEQUENCE [LARGE SCALE GENOMIC DNA]</scope>
    <source>
        <strain evidence="1 2">CFBP 5494</strain>
    </source>
</reference>
<comment type="caution">
    <text evidence="1">The sequence shown here is derived from an EMBL/GenBank/DDBJ whole genome shotgun (WGS) entry which is preliminary data.</text>
</comment>
<name>A0A9W5AZM6_9HYPH</name>
<sequence length="325" mass="36168">MLKRGPPTTIGGLLVSTDGMSKIIFLNGDSLMTDEVQKAPEITLLKSEIEAAAARVAERAGNLTVDGVAGVTREVFGGLVGDSLTQWRNRNLVTKLAKSKDHFDRLGIPIENAKALPKGELYAIFDGMSKQDDPQLSDMWSALMTNAMRPDIRFVLDPALPKVLEQLSGVDAVILKFYHDAVAIKEKSLAGKSAPDNRIRSADLDEHRRFVRDEGNKVISLFGEDIVSSSIGNLLRLGLFYVEGDFDGSTDLVKIEHGRYSEIVVNTSELKDELANIYYRLNLTYDNVDNHKLTHFYTHGTNHYHFLPYDMTRLANRLLEACTVK</sequence>
<accession>A0A9W5AZM6</accession>
<dbReference type="AlphaFoldDB" id="A0A9W5AZM6"/>
<protein>
    <submittedName>
        <fullName evidence="1">Uncharacterized protein</fullName>
    </submittedName>
</protein>